<feature type="transmembrane region" description="Helical" evidence="6">
    <location>
        <begin position="539"/>
        <end position="560"/>
    </location>
</feature>
<feature type="transmembrane region" description="Helical" evidence="6">
    <location>
        <begin position="509"/>
        <end position="527"/>
    </location>
</feature>
<dbReference type="PANTHER" id="PTHR16172:SF27">
    <property type="entry name" value="FI19426P1"/>
    <property type="match status" value="1"/>
</dbReference>
<gene>
    <name evidence="8" type="ORF">QLX08_005621</name>
</gene>
<keyword evidence="5 6" id="KW-0472">Membrane</keyword>
<comment type="subcellular location">
    <subcellularLocation>
        <location evidence="1">Membrane</location>
        <topology evidence="1">Multi-pass membrane protein</topology>
    </subcellularLocation>
</comment>
<feature type="transmembrane region" description="Helical" evidence="6">
    <location>
        <begin position="421"/>
        <end position="441"/>
    </location>
</feature>
<keyword evidence="4 6" id="KW-1133">Transmembrane helix</keyword>
<keyword evidence="9" id="KW-1185">Reference proteome</keyword>
<feature type="transmembrane region" description="Helical" evidence="6">
    <location>
        <begin position="599"/>
        <end position="623"/>
    </location>
</feature>
<dbReference type="InterPro" id="IPR036259">
    <property type="entry name" value="MFS_trans_sf"/>
</dbReference>
<evidence type="ECO:0000313" key="9">
    <source>
        <dbReference type="Proteomes" id="UP001432146"/>
    </source>
</evidence>
<feature type="transmembrane region" description="Helical" evidence="6">
    <location>
        <begin position="61"/>
        <end position="83"/>
    </location>
</feature>
<feature type="transmembrane region" description="Helical" evidence="6">
    <location>
        <begin position="21"/>
        <end position="49"/>
    </location>
</feature>
<evidence type="ECO:0000256" key="4">
    <source>
        <dbReference type="ARBA" id="ARBA00022989"/>
    </source>
</evidence>
<feature type="domain" description="Major facilitator superfamily associated" evidence="7">
    <location>
        <begin position="26"/>
        <end position="621"/>
    </location>
</feature>
<evidence type="ECO:0000256" key="1">
    <source>
        <dbReference type="ARBA" id="ARBA00004141"/>
    </source>
</evidence>
<dbReference type="Pfam" id="PF12832">
    <property type="entry name" value="MFS_1_like"/>
    <property type="match status" value="1"/>
</dbReference>
<keyword evidence="3 6" id="KW-0812">Transmembrane</keyword>
<dbReference type="AlphaFoldDB" id="A0AAW1A055"/>
<dbReference type="EMBL" id="JAWNGG020000097">
    <property type="protein sequence ID" value="KAK9302366.1"/>
    <property type="molecule type" value="Genomic_DNA"/>
</dbReference>
<protein>
    <recommendedName>
        <fullName evidence="7">Major facilitator superfamily associated domain-containing protein</fullName>
    </recommendedName>
</protein>
<feature type="transmembrane region" description="Helical" evidence="6">
    <location>
        <begin position="635"/>
        <end position="654"/>
    </location>
</feature>
<organism evidence="8 9">
    <name type="scientific">Tetragonisca angustula</name>
    <dbReference type="NCBI Taxonomy" id="166442"/>
    <lineage>
        <taxon>Eukaryota</taxon>
        <taxon>Metazoa</taxon>
        <taxon>Ecdysozoa</taxon>
        <taxon>Arthropoda</taxon>
        <taxon>Hexapoda</taxon>
        <taxon>Insecta</taxon>
        <taxon>Pterygota</taxon>
        <taxon>Neoptera</taxon>
        <taxon>Endopterygota</taxon>
        <taxon>Hymenoptera</taxon>
        <taxon>Apocrita</taxon>
        <taxon>Aculeata</taxon>
        <taxon>Apoidea</taxon>
        <taxon>Anthophila</taxon>
        <taxon>Apidae</taxon>
        <taxon>Tetragonisca</taxon>
    </lineage>
</organism>
<name>A0AAW1A055_9HYME</name>
<comment type="caution">
    <text evidence="8">The sequence shown here is derived from an EMBL/GenBank/DDBJ whole genome shotgun (WGS) entry which is preliminary data.</text>
</comment>
<dbReference type="PANTHER" id="PTHR16172">
    <property type="entry name" value="MAJOR FACILITATOR SUPERFAMILY DOMAIN-CONTAINING PROTEIN 6-LIKE"/>
    <property type="match status" value="1"/>
</dbReference>
<dbReference type="Gene3D" id="1.20.1250.20">
    <property type="entry name" value="MFS general substrate transporter like domains"/>
    <property type="match status" value="2"/>
</dbReference>
<evidence type="ECO:0000256" key="2">
    <source>
        <dbReference type="ARBA" id="ARBA00005241"/>
    </source>
</evidence>
<dbReference type="InterPro" id="IPR051717">
    <property type="entry name" value="MFS_MFSD6"/>
</dbReference>
<evidence type="ECO:0000313" key="8">
    <source>
        <dbReference type="EMBL" id="KAK9302366.1"/>
    </source>
</evidence>
<evidence type="ECO:0000256" key="6">
    <source>
        <dbReference type="SAM" id="Phobius"/>
    </source>
</evidence>
<feature type="transmembrane region" description="Helical" evidence="6">
    <location>
        <begin position="566"/>
        <end position="587"/>
    </location>
</feature>
<feature type="transmembrane region" description="Helical" evidence="6">
    <location>
        <begin position="394"/>
        <end position="414"/>
    </location>
</feature>
<dbReference type="SUPFAM" id="SSF103473">
    <property type="entry name" value="MFS general substrate transporter"/>
    <property type="match status" value="1"/>
</dbReference>
<feature type="transmembrane region" description="Helical" evidence="6">
    <location>
        <begin position="476"/>
        <end position="497"/>
    </location>
</feature>
<evidence type="ECO:0000259" key="7">
    <source>
        <dbReference type="Pfam" id="PF12832"/>
    </source>
</evidence>
<comment type="similarity">
    <text evidence="2">Belongs to the major facilitator superfamily. MFSD6 family.</text>
</comment>
<dbReference type="InterPro" id="IPR024989">
    <property type="entry name" value="MFS_assoc_dom"/>
</dbReference>
<evidence type="ECO:0000256" key="3">
    <source>
        <dbReference type="ARBA" id="ARBA00022692"/>
    </source>
</evidence>
<dbReference type="GO" id="GO:0016020">
    <property type="term" value="C:membrane"/>
    <property type="evidence" value="ECO:0007669"/>
    <property type="project" value="UniProtKB-SubCell"/>
</dbReference>
<reference evidence="8 9" key="1">
    <citation type="submission" date="2024-05" db="EMBL/GenBank/DDBJ databases">
        <title>The nuclear and mitochondrial genome assemblies of Tetragonisca angustula (Apidae: Meliponini), a tiny yet remarkable pollinator in the Neotropics.</title>
        <authorList>
            <person name="Ferrari R."/>
            <person name="Ricardo P.C."/>
            <person name="Dias F.C."/>
            <person name="Araujo N.S."/>
            <person name="Soares D.O."/>
            <person name="Zhou Q.-S."/>
            <person name="Zhu C.-D."/>
            <person name="Coutinho L."/>
            <person name="Airas M.C."/>
            <person name="Batista T.M."/>
        </authorList>
    </citation>
    <scope>NUCLEOTIDE SEQUENCE [LARGE SCALE GENOMIC DNA]</scope>
    <source>
        <strain evidence="8">ASF017062</strain>
        <tissue evidence="8">Abdomen</tissue>
    </source>
</reference>
<feature type="transmembrane region" description="Helical" evidence="6">
    <location>
        <begin position="104"/>
        <end position="123"/>
    </location>
</feature>
<accession>A0AAW1A055</accession>
<sequence length="713" mass="79241">MSITASTERMDTAKDLPKKKFININLLSLKLLLFLFFGGMGCLFPFLPLHMTEMGLSIDQIRMISIISPAVAILGPLIAAPIADKLATHQGRNDKSSTGRYLRVMIAIACFLSAIFYAFLLLIPTVDRIEPPRERRPGVKFNCDHAGAVVLQERCKDHISCHKWSDETRVGPLLLEGCNYACYPIGLKRWHSDDNDGSTTFGTTDSDVLDGSGETTVIPLESEIYAQVNVQEQEEIKKTRRFAMPESEPPHLCFKEGDNVVCHVYTKYTGILATNATLKQALNNESEQDWCAYPLAEYFTCRIPLELETRMAEVYQSCSIECDLVDPYTLPDSVLVESQCQQTEDWTHLVFWTYLTIRSVADIFPTTAVALIDAAVVIATRETSCGRGDVGRQLAFGSLGFAIFGPLTGYLCTIIENLNSFYYLPIGIHTIMMLLAALVALCANGMPLSPPEWWWHTRSGMLALPMSAIKRYGSETAALVIVLIIMGTFWSAMDSYLPLHLQKLGGDEFPIGVAMTVGAVPAFLFLWKSEHLVDYCGHSNLLITAFTVYIIRFTGLSLVAEPWWSLIAEALEVFTLGIMWVTAILYLRHLVPRHLTVTAQALPVIAHFCVGRCVGAVIGAYINVNGSDIVDSLRFLYRCMAVAAAAVAALYFVLYHGILKPRCHAHTIQGPRQPPTVVQAAIKEYELTMNGNGNYTPLRVYHNGMGRKGQFRY</sequence>
<proteinExistence type="inferred from homology"/>
<dbReference type="Proteomes" id="UP001432146">
    <property type="component" value="Unassembled WGS sequence"/>
</dbReference>
<evidence type="ECO:0000256" key="5">
    <source>
        <dbReference type="ARBA" id="ARBA00023136"/>
    </source>
</evidence>